<evidence type="ECO:0000313" key="1">
    <source>
        <dbReference type="EMBL" id="KAJ6261530.1"/>
    </source>
</evidence>
<comment type="caution">
    <text evidence="1">The sequence shown here is derived from an EMBL/GenBank/DDBJ whole genome shotgun (WGS) entry which is preliminary data.</text>
</comment>
<protein>
    <submittedName>
        <fullName evidence="1">Uncharacterized protein</fullName>
    </submittedName>
</protein>
<gene>
    <name evidence="1" type="ORF">Dda_4200</name>
</gene>
<organism evidence="1 2">
    <name type="scientific">Drechslerella dactyloides</name>
    <name type="common">Nematode-trapping fungus</name>
    <name type="synonym">Arthrobotrys dactyloides</name>
    <dbReference type="NCBI Taxonomy" id="74499"/>
    <lineage>
        <taxon>Eukaryota</taxon>
        <taxon>Fungi</taxon>
        <taxon>Dikarya</taxon>
        <taxon>Ascomycota</taxon>
        <taxon>Pezizomycotina</taxon>
        <taxon>Orbiliomycetes</taxon>
        <taxon>Orbiliales</taxon>
        <taxon>Orbiliaceae</taxon>
        <taxon>Drechslerella</taxon>
    </lineage>
</organism>
<proteinExistence type="predicted"/>
<name>A0AAD6IZD5_DREDA</name>
<dbReference type="EMBL" id="JAQGDS010000004">
    <property type="protein sequence ID" value="KAJ6261530.1"/>
    <property type="molecule type" value="Genomic_DNA"/>
</dbReference>
<dbReference type="Proteomes" id="UP001221413">
    <property type="component" value="Unassembled WGS sequence"/>
</dbReference>
<dbReference type="AlphaFoldDB" id="A0AAD6IZD5"/>
<sequence>MPCTNDMPCIRTLKIMDDLYTGADKVSAAELRHDWSRLLSKYQESEKSIEAIRERRRTVRESMPCKATISPLDFARDDTPARVWDSIIQRRYQYEVSLLDPDDFQPGVLAAIREARRHEVVLYQYYMNYVDQQRRNTSDL</sequence>
<evidence type="ECO:0000313" key="2">
    <source>
        <dbReference type="Proteomes" id="UP001221413"/>
    </source>
</evidence>
<reference evidence="1" key="1">
    <citation type="submission" date="2023-01" db="EMBL/GenBank/DDBJ databases">
        <title>The chitinases involved in constricting ring structure development in the nematode-trapping fungus Drechslerella dactyloides.</title>
        <authorList>
            <person name="Wang R."/>
            <person name="Zhang L."/>
            <person name="Tang P."/>
            <person name="Li S."/>
            <person name="Liang L."/>
        </authorList>
    </citation>
    <scope>NUCLEOTIDE SEQUENCE</scope>
    <source>
        <strain evidence="1">YMF1.00031</strain>
    </source>
</reference>
<accession>A0AAD6IZD5</accession>
<keyword evidence="2" id="KW-1185">Reference proteome</keyword>